<dbReference type="Proteomes" id="UP001374584">
    <property type="component" value="Unassembled WGS sequence"/>
</dbReference>
<sequence length="66" mass="7037">MAKKSGGICLPVEALDGTLENKTVQAQLDTGSPYMVKFAASLNHKSIVDVEGYVMILVVPIKGTMQ</sequence>
<gene>
    <name evidence="1" type="ORF">VNO80_05353</name>
</gene>
<dbReference type="InterPro" id="IPR012340">
    <property type="entry name" value="NA-bd_OB-fold"/>
</dbReference>
<comment type="caution">
    <text evidence="1">The sequence shown here is derived from an EMBL/GenBank/DDBJ whole genome shotgun (WGS) entry which is preliminary data.</text>
</comment>
<accession>A0AAN9NFF7</accession>
<proteinExistence type="predicted"/>
<protein>
    <submittedName>
        <fullName evidence="1">Uncharacterized protein</fullName>
    </submittedName>
</protein>
<dbReference type="Gene3D" id="2.40.50.140">
    <property type="entry name" value="Nucleic acid-binding proteins"/>
    <property type="match status" value="1"/>
</dbReference>
<name>A0AAN9NFF7_PHACN</name>
<evidence type="ECO:0000313" key="1">
    <source>
        <dbReference type="EMBL" id="KAK7371986.1"/>
    </source>
</evidence>
<dbReference type="EMBL" id="JAYMYR010000003">
    <property type="protein sequence ID" value="KAK7371986.1"/>
    <property type="molecule type" value="Genomic_DNA"/>
</dbReference>
<keyword evidence="2" id="KW-1185">Reference proteome</keyword>
<evidence type="ECO:0000313" key="2">
    <source>
        <dbReference type="Proteomes" id="UP001374584"/>
    </source>
</evidence>
<reference evidence="1 2" key="1">
    <citation type="submission" date="2024-01" db="EMBL/GenBank/DDBJ databases">
        <title>The genomes of 5 underutilized Papilionoideae crops provide insights into root nodulation and disease resistanc.</title>
        <authorList>
            <person name="Jiang F."/>
        </authorList>
    </citation>
    <scope>NUCLEOTIDE SEQUENCE [LARGE SCALE GENOMIC DNA]</scope>
    <source>
        <strain evidence="1">JINMINGXINNONG_FW02</strain>
        <tissue evidence="1">Leaves</tissue>
    </source>
</reference>
<organism evidence="1 2">
    <name type="scientific">Phaseolus coccineus</name>
    <name type="common">Scarlet runner bean</name>
    <name type="synonym">Phaseolus multiflorus</name>
    <dbReference type="NCBI Taxonomy" id="3886"/>
    <lineage>
        <taxon>Eukaryota</taxon>
        <taxon>Viridiplantae</taxon>
        <taxon>Streptophyta</taxon>
        <taxon>Embryophyta</taxon>
        <taxon>Tracheophyta</taxon>
        <taxon>Spermatophyta</taxon>
        <taxon>Magnoliopsida</taxon>
        <taxon>eudicotyledons</taxon>
        <taxon>Gunneridae</taxon>
        <taxon>Pentapetalae</taxon>
        <taxon>rosids</taxon>
        <taxon>fabids</taxon>
        <taxon>Fabales</taxon>
        <taxon>Fabaceae</taxon>
        <taxon>Papilionoideae</taxon>
        <taxon>50 kb inversion clade</taxon>
        <taxon>NPAAA clade</taxon>
        <taxon>indigoferoid/millettioid clade</taxon>
        <taxon>Phaseoleae</taxon>
        <taxon>Phaseolus</taxon>
    </lineage>
</organism>
<dbReference type="AlphaFoldDB" id="A0AAN9NFF7"/>